<evidence type="ECO:0000313" key="1">
    <source>
        <dbReference type="EMBL" id="SFU62923.1"/>
    </source>
</evidence>
<dbReference type="AlphaFoldDB" id="A0A1I7HQL6"/>
<dbReference type="OrthoDB" id="9182715at2"/>
<dbReference type="Proteomes" id="UP000182649">
    <property type="component" value="Unassembled WGS sequence"/>
</dbReference>
<proteinExistence type="predicted"/>
<reference evidence="1 2" key="1">
    <citation type="submission" date="2016-10" db="EMBL/GenBank/DDBJ databases">
        <authorList>
            <person name="de Groot N.N."/>
        </authorList>
    </citation>
    <scope>NUCLEOTIDE SEQUENCE [LARGE SCALE GENOMIC DNA]</scope>
    <source>
        <strain evidence="1 2">Nl14</strain>
    </source>
</reference>
<gene>
    <name evidence="1" type="ORF">SAMN05216417_1118</name>
</gene>
<protein>
    <submittedName>
        <fullName evidence="1">Uncharacterized protein</fullName>
    </submittedName>
</protein>
<accession>A0A1I7HQL6</accession>
<organism evidence="1 2">
    <name type="scientific">Nitrosospira multiformis</name>
    <dbReference type="NCBI Taxonomy" id="1231"/>
    <lineage>
        <taxon>Bacteria</taxon>
        <taxon>Pseudomonadati</taxon>
        <taxon>Pseudomonadota</taxon>
        <taxon>Betaproteobacteria</taxon>
        <taxon>Nitrosomonadales</taxon>
        <taxon>Nitrosomonadaceae</taxon>
        <taxon>Nitrosospira</taxon>
    </lineage>
</organism>
<evidence type="ECO:0000313" key="2">
    <source>
        <dbReference type="Proteomes" id="UP000182649"/>
    </source>
</evidence>
<name>A0A1I7HQL6_9PROT</name>
<dbReference type="EMBL" id="FPBZ01000011">
    <property type="protein sequence ID" value="SFU62923.1"/>
    <property type="molecule type" value="Genomic_DNA"/>
</dbReference>
<sequence>METLYKQLNKVQIPDTVSTLEKCEYFLNLASSEVDVLKFSWLISAFLEAAYSYFNIVAICATHSYSSTYTSGTWEQDEIFDKLNTLVHSEPKGPFGVTTALAPFSPFLVKQLFKFHERYIHHFPLAILTAGRNLPEDFCFGDSIRNGAPVLEFCRKLLVFLKEGWLRGAKEFDHQIEATEEIEEKKFRMNRDDPFFRSSDLKVPFPISEMETLCNELDIVGIPSAWDTFQKCEYFLNLASSEVNTPQFSWLISAFLEAAYSYFDVLAIGAMNSFTDGYTGGTWQDEELYFKILGSVVYIGSEGPFRVKTSIAPYSPLIVRHLFKFHEDYTYHYPLAILKAGPNLPEEFRFGGSIRNGVPALEFCRKVLVFFKEDWQEKYGWKFLVAASKPKIEITNSHIAFPQEGQTDIFARVKKWAGLM</sequence>
<dbReference type="RefSeq" id="WP_074975094.1">
    <property type="nucleotide sequence ID" value="NZ_FPBZ01000011.1"/>
</dbReference>